<dbReference type="PRINTS" id="PR00100">
    <property type="entry name" value="AOTCASE"/>
</dbReference>
<evidence type="ECO:0000256" key="1">
    <source>
        <dbReference type="ARBA" id="ARBA00004852"/>
    </source>
</evidence>
<dbReference type="GO" id="GO:0005829">
    <property type="term" value="C:cytosol"/>
    <property type="evidence" value="ECO:0007669"/>
    <property type="project" value="TreeGrafter"/>
</dbReference>
<feature type="binding site" evidence="7">
    <location>
        <position position="131"/>
    </location>
    <ligand>
        <name>carbamoyl phosphate</name>
        <dbReference type="ChEBI" id="CHEBI:58228"/>
    </ligand>
</feature>
<sequence>MKHFVSIKDLSKENIELIIKRALKFKESNLFKGKLKDKTIVTLFFENSTRTRTSFEIAAKNMGAEVVNIDHNQSSLKKGETDYDTIINLSAMRPDAFVIRHYQSGYPEFLSKFTNIPVINAGDGTNEHPSQAILDAITMFEAKGKLDNLNVCIIGDISNSRVAKSHMWMAKLFDWKLSFYGPKTMLPKQEWLDGVKIEPNLQEALSDKDFIILLRIQLERKSGQNIPSLKEYSRFFGIGEKNMPNAYIMHPGPVNRNVELSSALMDKHEKILITKQVENGVFARMAIFEFCLL</sequence>
<dbReference type="InParanoid" id="F2LUE6"/>
<dbReference type="PRINTS" id="PR00101">
    <property type="entry name" value="ATCASE"/>
</dbReference>
<dbReference type="NCBIfam" id="TIGR00670">
    <property type="entry name" value="asp_carb_tr"/>
    <property type="match status" value="1"/>
</dbReference>
<dbReference type="SUPFAM" id="SSF53671">
    <property type="entry name" value="Aspartate/ornithine carbamoyltransferase"/>
    <property type="match status" value="1"/>
</dbReference>
<feature type="domain" description="Aspartate/ornithine carbamoyltransferase carbamoyl-P binding" evidence="9">
    <location>
        <begin position="2"/>
        <end position="141"/>
    </location>
</feature>
<protein>
    <recommendedName>
        <fullName evidence="7">Aspartate carbamoyltransferase</fullName>
        <ecNumber evidence="7">2.1.3.2</ecNumber>
    </recommendedName>
    <alternativeName>
        <fullName evidence="7">Aspartate transcarbamylase</fullName>
        <shortName evidence="7">ATCase</shortName>
    </alternativeName>
</protein>
<dbReference type="PROSITE" id="PS00097">
    <property type="entry name" value="CARBAMOYLTRANSFERASE"/>
    <property type="match status" value="1"/>
</dbReference>
<reference evidence="11" key="2">
    <citation type="submission" date="2011-03" db="EMBL/GenBank/DDBJ databases">
        <title>The complete genome of Hippea maritima DSM 10411.</title>
        <authorList>
            <consortium name="US DOE Joint Genome Institute (JGI-PGF)"/>
            <person name="Lucas S."/>
            <person name="Copeland A."/>
            <person name="Lapidus A."/>
            <person name="Bruce D."/>
            <person name="Goodwin L."/>
            <person name="Pitluck S."/>
            <person name="Peters L."/>
            <person name="Kyrpides N."/>
            <person name="Mavromatis K."/>
            <person name="Pagani I."/>
            <person name="Ivanova N."/>
            <person name="Mikhailova N."/>
            <person name="Lu M."/>
            <person name="Detter J.C."/>
            <person name="Tapia R."/>
            <person name="Han C."/>
            <person name="Land M."/>
            <person name="Hauser L."/>
            <person name="Markowitz V."/>
            <person name="Cheng J.-F."/>
            <person name="Hugenholtz P."/>
            <person name="Woyke T."/>
            <person name="Wu D."/>
            <person name="Spring S."/>
            <person name="Schroeder M."/>
            <person name="Brambilla E."/>
            <person name="Klenk H.-P."/>
            <person name="Eisen J.A."/>
        </authorList>
    </citation>
    <scope>NUCLEOTIDE SEQUENCE [LARGE SCALE GENOMIC DNA]</scope>
    <source>
        <strain evidence="11">ATCC 700847 / DSM 10411 / MH2</strain>
    </source>
</reference>
<name>F2LUE6_HIPMA</name>
<keyword evidence="3 7" id="KW-0808">Transferase</keyword>
<feature type="binding site" evidence="7">
    <location>
        <position position="215"/>
    </location>
    <ligand>
        <name>L-aspartate</name>
        <dbReference type="ChEBI" id="CHEBI:29991"/>
    </ligand>
</feature>
<feature type="binding site" evidence="7">
    <location>
        <position position="50"/>
    </location>
    <ligand>
        <name>carbamoyl phosphate</name>
        <dbReference type="ChEBI" id="CHEBI:58228"/>
    </ligand>
</feature>
<evidence type="ECO:0000259" key="8">
    <source>
        <dbReference type="Pfam" id="PF00185"/>
    </source>
</evidence>
<dbReference type="PANTHER" id="PTHR45753">
    <property type="entry name" value="ORNITHINE CARBAMOYLTRANSFERASE, MITOCHONDRIAL"/>
    <property type="match status" value="1"/>
</dbReference>
<feature type="binding site" evidence="7">
    <location>
        <position position="252"/>
    </location>
    <ligand>
        <name>carbamoyl phosphate</name>
        <dbReference type="ChEBI" id="CHEBI:58228"/>
    </ligand>
</feature>
<dbReference type="InterPro" id="IPR036901">
    <property type="entry name" value="Asp/Orn_carbamoylTrfase_sf"/>
</dbReference>
<dbReference type="Proteomes" id="UP000008139">
    <property type="component" value="Chromosome"/>
</dbReference>
<reference evidence="10 11" key="1">
    <citation type="journal article" date="2011" name="Stand. Genomic Sci.">
        <title>Complete genome sequence of the thermophilic sulfur-reducer Hippea maritima type strain (MH(2)).</title>
        <authorList>
            <person name="Huntemann M."/>
            <person name="Lu M."/>
            <person name="Nolan M."/>
            <person name="Lapidus A."/>
            <person name="Lucas S."/>
            <person name="Hammon N."/>
            <person name="Deshpande S."/>
            <person name="Cheng J.F."/>
            <person name="Tapia R."/>
            <person name="Han C."/>
            <person name="Goodwin L."/>
            <person name="Pitluck S."/>
            <person name="Liolios K."/>
            <person name="Pagani I."/>
            <person name="Ivanova N."/>
            <person name="Ovchinikova G."/>
            <person name="Pati A."/>
            <person name="Chen A."/>
            <person name="Palaniappan K."/>
            <person name="Land M."/>
            <person name="Hauser L."/>
            <person name="Jeffries C.D."/>
            <person name="Detter J.C."/>
            <person name="Brambilla E.M."/>
            <person name="Rohde M."/>
            <person name="Spring S."/>
            <person name="Goker M."/>
            <person name="Woyke T."/>
            <person name="Bristow J."/>
            <person name="Eisen J.A."/>
            <person name="Markowitz V."/>
            <person name="Hugenholtz P."/>
            <person name="Kyrpides N.C."/>
            <person name="Klenk H.P."/>
            <person name="Mavromatis K."/>
        </authorList>
    </citation>
    <scope>NUCLEOTIDE SEQUENCE [LARGE SCALE GENOMIC DNA]</scope>
    <source>
        <strain evidence="11">ATCC 700847 / DSM 10411 / MH2</strain>
    </source>
</reference>
<evidence type="ECO:0000313" key="10">
    <source>
        <dbReference type="EMBL" id="AEA33472.1"/>
    </source>
</evidence>
<evidence type="ECO:0000256" key="7">
    <source>
        <dbReference type="HAMAP-Rule" id="MF_00001"/>
    </source>
</evidence>
<dbReference type="UniPathway" id="UPA00070">
    <property type="reaction ID" value="UER00116"/>
</dbReference>
<dbReference type="InterPro" id="IPR006130">
    <property type="entry name" value="Asp/Orn_carbamoylTrfase"/>
</dbReference>
<feature type="binding site" evidence="7">
    <location>
        <position position="100"/>
    </location>
    <ligand>
        <name>carbamoyl phosphate</name>
        <dbReference type="ChEBI" id="CHEBI:58228"/>
    </ligand>
</feature>
<dbReference type="GO" id="GO:0004070">
    <property type="term" value="F:aspartate carbamoyltransferase activity"/>
    <property type="evidence" value="ECO:0007669"/>
    <property type="project" value="UniProtKB-UniRule"/>
</dbReference>
<feature type="binding site" evidence="7">
    <location>
        <position position="78"/>
    </location>
    <ligand>
        <name>L-aspartate</name>
        <dbReference type="ChEBI" id="CHEBI:29991"/>
    </ligand>
</feature>
<keyword evidence="4 7" id="KW-0665">Pyrimidine biosynthesis</keyword>
<dbReference type="InterPro" id="IPR006131">
    <property type="entry name" value="Asp_carbamoyltransf_Asp/Orn-bd"/>
</dbReference>
<keyword evidence="11" id="KW-1185">Reference proteome</keyword>
<dbReference type="InterPro" id="IPR002082">
    <property type="entry name" value="Asp_carbamoyltransf"/>
</dbReference>
<dbReference type="HAMAP" id="MF_00001">
    <property type="entry name" value="Asp_carb_tr"/>
    <property type="match status" value="1"/>
</dbReference>
<dbReference type="GO" id="GO:0006207">
    <property type="term" value="P:'de novo' pyrimidine nucleobase biosynthetic process"/>
    <property type="evidence" value="ECO:0007669"/>
    <property type="project" value="InterPro"/>
</dbReference>
<organism evidence="10 11">
    <name type="scientific">Hippea maritima (strain ATCC 700847 / DSM 10411 / MH2)</name>
    <dbReference type="NCBI Taxonomy" id="760142"/>
    <lineage>
        <taxon>Bacteria</taxon>
        <taxon>Pseudomonadati</taxon>
        <taxon>Campylobacterota</taxon>
        <taxon>Desulfurellia</taxon>
        <taxon>Desulfurellales</taxon>
        <taxon>Hippeaceae</taxon>
        <taxon>Hippea</taxon>
    </lineage>
</organism>
<evidence type="ECO:0000256" key="3">
    <source>
        <dbReference type="ARBA" id="ARBA00022679"/>
    </source>
</evidence>
<evidence type="ECO:0000256" key="4">
    <source>
        <dbReference type="ARBA" id="ARBA00022975"/>
    </source>
</evidence>
<dbReference type="STRING" id="760142.Hipma_0501"/>
<dbReference type="Pfam" id="PF00185">
    <property type="entry name" value="OTCace"/>
    <property type="match status" value="1"/>
</dbReference>
<dbReference type="HOGENOM" id="CLU_043846_2_0_7"/>
<comment type="catalytic activity">
    <reaction evidence="6 7">
        <text>carbamoyl phosphate + L-aspartate = N-carbamoyl-L-aspartate + phosphate + H(+)</text>
        <dbReference type="Rhea" id="RHEA:20013"/>
        <dbReference type="ChEBI" id="CHEBI:15378"/>
        <dbReference type="ChEBI" id="CHEBI:29991"/>
        <dbReference type="ChEBI" id="CHEBI:32814"/>
        <dbReference type="ChEBI" id="CHEBI:43474"/>
        <dbReference type="ChEBI" id="CHEBI:58228"/>
        <dbReference type="EC" id="2.1.3.2"/>
    </reaction>
</comment>
<gene>
    <name evidence="7" type="primary">pyrB</name>
    <name evidence="10" type="ordered locus">Hipma_0501</name>
</gene>
<comment type="similarity">
    <text evidence="2 7">Belongs to the aspartate/ornithine carbamoyltransferase superfamily. ATCase family.</text>
</comment>
<accession>F2LUE6</accession>
<comment type="pathway">
    <text evidence="1 7">Pyrimidine metabolism; UMP biosynthesis via de novo pathway; (S)-dihydroorotate from bicarbonate: step 2/3.</text>
</comment>
<dbReference type="EC" id="2.1.3.2" evidence="7"/>
<feature type="binding site" evidence="7">
    <location>
        <position position="253"/>
    </location>
    <ligand>
        <name>carbamoyl phosphate</name>
        <dbReference type="ChEBI" id="CHEBI:58228"/>
    </ligand>
</feature>
<feature type="binding site" evidence="7">
    <location>
        <position position="128"/>
    </location>
    <ligand>
        <name>carbamoyl phosphate</name>
        <dbReference type="ChEBI" id="CHEBI:58228"/>
    </ligand>
</feature>
<evidence type="ECO:0000313" key="11">
    <source>
        <dbReference type="Proteomes" id="UP000008139"/>
    </source>
</evidence>
<feature type="binding site" evidence="7">
    <location>
        <position position="51"/>
    </location>
    <ligand>
        <name>carbamoyl phosphate</name>
        <dbReference type="ChEBI" id="CHEBI:58228"/>
    </ligand>
</feature>
<dbReference type="OrthoDB" id="9774690at2"/>
<dbReference type="GO" id="GO:0044205">
    <property type="term" value="P:'de novo' UMP biosynthetic process"/>
    <property type="evidence" value="ECO:0007669"/>
    <property type="project" value="UniProtKB-UniRule"/>
</dbReference>
<comment type="subunit">
    <text evidence="7">Heterododecamer (2C3:3R2) of six catalytic PyrB chains organized as two trimers (C3), and six regulatory PyrI chains organized as three dimers (R2).</text>
</comment>
<dbReference type="FunCoup" id="F2LUE6">
    <property type="interactions" value="477"/>
</dbReference>
<evidence type="ECO:0000256" key="5">
    <source>
        <dbReference type="ARBA" id="ARBA00043884"/>
    </source>
</evidence>
<feature type="binding site" evidence="7">
    <location>
        <position position="161"/>
    </location>
    <ligand>
        <name>L-aspartate</name>
        <dbReference type="ChEBI" id="CHEBI:29991"/>
    </ligand>
</feature>
<dbReference type="NCBIfam" id="NF002032">
    <property type="entry name" value="PRK00856.1"/>
    <property type="match status" value="1"/>
</dbReference>
<dbReference type="InterPro" id="IPR006132">
    <property type="entry name" value="Asp/Orn_carbamoyltranf_P-bd"/>
</dbReference>
<dbReference type="EMBL" id="CP002606">
    <property type="protein sequence ID" value="AEA33472.1"/>
    <property type="molecule type" value="Genomic_DNA"/>
</dbReference>
<evidence type="ECO:0000259" key="9">
    <source>
        <dbReference type="Pfam" id="PF02729"/>
    </source>
</evidence>
<dbReference type="RefSeq" id="WP_013681513.1">
    <property type="nucleotide sequence ID" value="NC_015318.1"/>
</dbReference>
<dbReference type="AlphaFoldDB" id="F2LUE6"/>
<dbReference type="KEGG" id="hmr:Hipma_0501"/>
<dbReference type="PANTHER" id="PTHR45753:SF6">
    <property type="entry name" value="ASPARTATE CARBAMOYLTRANSFERASE"/>
    <property type="match status" value="1"/>
</dbReference>
<dbReference type="Gene3D" id="3.40.50.1370">
    <property type="entry name" value="Aspartate/ornithine carbamoyltransferase"/>
    <property type="match status" value="2"/>
</dbReference>
<dbReference type="GO" id="GO:0006520">
    <property type="term" value="P:amino acid metabolic process"/>
    <property type="evidence" value="ECO:0007669"/>
    <property type="project" value="InterPro"/>
</dbReference>
<dbReference type="eggNOG" id="COG0540">
    <property type="taxonomic scope" value="Bacteria"/>
</dbReference>
<comment type="function">
    <text evidence="5 7">Catalyzes the condensation of carbamoyl phosphate and aspartate to form carbamoyl aspartate and inorganic phosphate, the committed step in the de novo pyrimidine nucleotide biosynthesis pathway.</text>
</comment>
<evidence type="ECO:0000256" key="2">
    <source>
        <dbReference type="ARBA" id="ARBA00008896"/>
    </source>
</evidence>
<evidence type="ECO:0000256" key="6">
    <source>
        <dbReference type="ARBA" id="ARBA00048859"/>
    </source>
</evidence>
<dbReference type="GO" id="GO:0016597">
    <property type="term" value="F:amino acid binding"/>
    <property type="evidence" value="ECO:0007669"/>
    <property type="project" value="InterPro"/>
</dbReference>
<feature type="domain" description="Aspartate/ornithine carbamoyltransferase Asp/Orn-binding" evidence="8">
    <location>
        <begin position="148"/>
        <end position="290"/>
    </location>
</feature>
<proteinExistence type="inferred from homology"/>
<dbReference type="Pfam" id="PF02729">
    <property type="entry name" value="OTCace_N"/>
    <property type="match status" value="1"/>
</dbReference>